<proteinExistence type="inferred from homology"/>
<gene>
    <name evidence="4" type="ORF">JRO89_XS04G0175100</name>
</gene>
<comment type="caution">
    <text evidence="4">The sequence shown here is derived from an EMBL/GenBank/DDBJ whole genome shotgun (WGS) entry which is preliminary data.</text>
</comment>
<dbReference type="Pfam" id="PF10273">
    <property type="entry name" value="WGG"/>
    <property type="match status" value="1"/>
</dbReference>
<feature type="compositionally biased region" description="Polar residues" evidence="3">
    <location>
        <begin position="168"/>
        <end position="180"/>
    </location>
</feature>
<keyword evidence="2" id="KW-0698">rRNA processing</keyword>
<evidence type="ECO:0008006" key="6">
    <source>
        <dbReference type="Google" id="ProtNLM"/>
    </source>
</evidence>
<evidence type="ECO:0000313" key="5">
    <source>
        <dbReference type="Proteomes" id="UP000827721"/>
    </source>
</evidence>
<feature type="compositionally biased region" description="Acidic residues" evidence="3">
    <location>
        <begin position="143"/>
        <end position="156"/>
    </location>
</feature>
<organism evidence="4 5">
    <name type="scientific">Xanthoceras sorbifolium</name>
    <dbReference type="NCBI Taxonomy" id="99658"/>
    <lineage>
        <taxon>Eukaryota</taxon>
        <taxon>Viridiplantae</taxon>
        <taxon>Streptophyta</taxon>
        <taxon>Embryophyta</taxon>
        <taxon>Tracheophyta</taxon>
        <taxon>Spermatophyta</taxon>
        <taxon>Magnoliopsida</taxon>
        <taxon>eudicotyledons</taxon>
        <taxon>Gunneridae</taxon>
        <taxon>Pentapetalae</taxon>
        <taxon>rosids</taxon>
        <taxon>malvids</taxon>
        <taxon>Sapindales</taxon>
        <taxon>Sapindaceae</taxon>
        <taxon>Xanthoceroideae</taxon>
        <taxon>Xanthoceras</taxon>
    </lineage>
</organism>
<dbReference type="Proteomes" id="UP000827721">
    <property type="component" value="Unassembled WGS sequence"/>
</dbReference>
<evidence type="ECO:0000256" key="1">
    <source>
        <dbReference type="ARBA" id="ARBA00006524"/>
    </source>
</evidence>
<sequence>METVDGSAGAGGPPPPLPPQSVSVFKEGVGLILSRWWALQMAIENEWGGRGSRAIAEQLFSDIFSWFTQSKETLYIDDLENILQEAMLSLNTMAEDDSIEEVAEKLMIMHEECLECNYQSIVKLRESTSQAGAHSHVRRATKDDDEDDSTDGDDDPSSMMVDAPEPKSNGNPANVTTSESRPGETAEDGWTVVSSSRRNKGKRN</sequence>
<dbReference type="InterPro" id="IPR019398">
    <property type="entry name" value="Pre-rRNA_process_TSR2"/>
</dbReference>
<keyword evidence="5" id="KW-1185">Reference proteome</keyword>
<feature type="region of interest" description="Disordered" evidence="3">
    <location>
        <begin position="129"/>
        <end position="204"/>
    </location>
</feature>
<dbReference type="PANTHER" id="PTHR21250">
    <property type="entry name" value="PRE-RRNA-PROCESSING PROTEIN TSR2 HOMOLOG"/>
    <property type="match status" value="1"/>
</dbReference>
<evidence type="ECO:0000256" key="3">
    <source>
        <dbReference type="SAM" id="MobiDB-lite"/>
    </source>
</evidence>
<comment type="similarity">
    <text evidence="1">Belongs to the TSR2 family.</text>
</comment>
<name>A0ABQ8I5W3_9ROSI</name>
<accession>A0ABQ8I5W3</accession>
<evidence type="ECO:0000313" key="4">
    <source>
        <dbReference type="EMBL" id="KAH7571961.1"/>
    </source>
</evidence>
<protein>
    <recommendedName>
        <fullName evidence="6">Pre-rRNA-processing protein TSR2</fullName>
    </recommendedName>
</protein>
<evidence type="ECO:0000256" key="2">
    <source>
        <dbReference type="ARBA" id="ARBA00022552"/>
    </source>
</evidence>
<dbReference type="EMBL" id="JAFEMO010000004">
    <property type="protein sequence ID" value="KAH7571961.1"/>
    <property type="molecule type" value="Genomic_DNA"/>
</dbReference>
<reference evidence="4 5" key="1">
    <citation type="submission" date="2021-02" db="EMBL/GenBank/DDBJ databases">
        <title>Plant Genome Project.</title>
        <authorList>
            <person name="Zhang R.-G."/>
        </authorList>
    </citation>
    <scope>NUCLEOTIDE SEQUENCE [LARGE SCALE GENOMIC DNA]</scope>
    <source>
        <tissue evidence="4">Leaves</tissue>
    </source>
</reference>